<dbReference type="SUPFAM" id="SSF55486">
    <property type="entry name" value="Metalloproteases ('zincins'), catalytic domain"/>
    <property type="match status" value="1"/>
</dbReference>
<accession>A0A939C1G8</accession>
<feature type="region of interest" description="Disordered" evidence="1">
    <location>
        <begin position="15"/>
        <end position="91"/>
    </location>
</feature>
<comment type="caution">
    <text evidence="3">The sequence shown here is derived from an EMBL/GenBank/DDBJ whole genome shotgun (WGS) entry which is preliminary data.</text>
</comment>
<feature type="compositionally biased region" description="Low complexity" evidence="1">
    <location>
        <begin position="22"/>
        <end position="78"/>
    </location>
</feature>
<dbReference type="InterPro" id="IPR022603">
    <property type="entry name" value="DUF3152"/>
</dbReference>
<evidence type="ECO:0000256" key="1">
    <source>
        <dbReference type="SAM" id="MobiDB-lite"/>
    </source>
</evidence>
<organism evidence="3 4">
    <name type="scientific">Nakamurella flavida</name>
    <dbReference type="NCBI Taxonomy" id="363630"/>
    <lineage>
        <taxon>Bacteria</taxon>
        <taxon>Bacillati</taxon>
        <taxon>Actinomycetota</taxon>
        <taxon>Actinomycetes</taxon>
        <taxon>Nakamurellales</taxon>
        <taxon>Nakamurellaceae</taxon>
        <taxon>Nakamurella</taxon>
    </lineage>
</organism>
<evidence type="ECO:0000259" key="2">
    <source>
        <dbReference type="Pfam" id="PF11350"/>
    </source>
</evidence>
<reference evidence="3" key="1">
    <citation type="submission" date="2021-01" db="EMBL/GenBank/DDBJ databases">
        <title>KCTC 19127 draft genome.</title>
        <authorList>
            <person name="An D."/>
        </authorList>
    </citation>
    <scope>NUCLEOTIDE SEQUENCE</scope>
    <source>
        <strain evidence="3">KCTC 19127</strain>
    </source>
</reference>
<keyword evidence="4" id="KW-1185">Reference proteome</keyword>
<dbReference type="Gene3D" id="3.40.390.10">
    <property type="entry name" value="Collagenase (Catalytic Domain)"/>
    <property type="match status" value="1"/>
</dbReference>
<dbReference type="Proteomes" id="UP000663801">
    <property type="component" value="Unassembled WGS sequence"/>
</dbReference>
<sequence>MLVVLSVLVVWQAASPGGGSASGPATAAPLTQAAPSTTAPTTSPPVASSEVPPQDVAAATPPPTSTTEAVPTDGADPTPAAPDPGLPVALTADPANITADALRVPSGALPSGEPFTTTGAGTWHEVPGTGPVLGTGPRVVTYAIQVEDGIQDAAADAAFAAQVDAILADPRSWIGGGQISLQRVAGPDASFQIALTSQMTAHSNDLCGFSVQLEPSCYERDSGRVLINNSRWVRGAMAYGTDLSGYRTYVINHEVGHALGNGHQPCPVNGGQAPVMMQQSWSVANDDLAYLNPQVIPPDGKVCTANPYPFPDAVAPAAPSVVSG</sequence>
<dbReference type="InterPro" id="IPR024079">
    <property type="entry name" value="MetalloPept_cat_dom_sf"/>
</dbReference>
<dbReference type="RefSeq" id="WP_205255110.1">
    <property type="nucleotide sequence ID" value="NZ_BAAAPV010000001.1"/>
</dbReference>
<dbReference type="GO" id="GO:0008237">
    <property type="term" value="F:metallopeptidase activity"/>
    <property type="evidence" value="ECO:0007669"/>
    <property type="project" value="InterPro"/>
</dbReference>
<proteinExistence type="predicted"/>
<protein>
    <submittedName>
        <fullName evidence="3">DUF3152 domain-containing protein</fullName>
    </submittedName>
</protein>
<evidence type="ECO:0000313" key="3">
    <source>
        <dbReference type="EMBL" id="MBM9474961.1"/>
    </source>
</evidence>
<dbReference type="EMBL" id="JAERWL010000001">
    <property type="protein sequence ID" value="MBM9474961.1"/>
    <property type="molecule type" value="Genomic_DNA"/>
</dbReference>
<gene>
    <name evidence="3" type="ORF">JL107_00750</name>
</gene>
<evidence type="ECO:0000313" key="4">
    <source>
        <dbReference type="Proteomes" id="UP000663801"/>
    </source>
</evidence>
<dbReference type="AlphaFoldDB" id="A0A939C1G8"/>
<dbReference type="Pfam" id="PF11350">
    <property type="entry name" value="DUF3152"/>
    <property type="match status" value="1"/>
</dbReference>
<name>A0A939C1G8_9ACTN</name>
<feature type="domain" description="DUF3152" evidence="2">
    <location>
        <begin position="109"/>
        <end position="311"/>
    </location>
</feature>